<dbReference type="Proteomes" id="UP000623067">
    <property type="component" value="Unassembled WGS sequence"/>
</dbReference>
<keyword evidence="2" id="KW-1185">Reference proteome</keyword>
<name>A0A916TG10_9SPHN</name>
<accession>A0A916TG10</accession>
<dbReference type="AlphaFoldDB" id="A0A916TG10"/>
<sequence length="108" mass="11128">MGTLYAIGVSSGDIGAAIAEAIIHDVRVNGLGIQGFPQVVVAHPDRDTFAITLKFDTHTSAFTISAAEAGRAVKAMKGGKGHDDGIFRRVQGAAVEIEAAHMRGVQGG</sequence>
<proteinExistence type="predicted"/>
<organism evidence="1 2">
    <name type="scientific">Sphingomonas metalli</name>
    <dbReference type="NCBI Taxonomy" id="1779358"/>
    <lineage>
        <taxon>Bacteria</taxon>
        <taxon>Pseudomonadati</taxon>
        <taxon>Pseudomonadota</taxon>
        <taxon>Alphaproteobacteria</taxon>
        <taxon>Sphingomonadales</taxon>
        <taxon>Sphingomonadaceae</taxon>
        <taxon>Sphingomonas</taxon>
    </lineage>
</organism>
<gene>
    <name evidence="1" type="ORF">GCM10011380_34690</name>
</gene>
<protein>
    <submittedName>
        <fullName evidence="1">Uncharacterized protein</fullName>
    </submittedName>
</protein>
<dbReference type="EMBL" id="BMIH01000006">
    <property type="protein sequence ID" value="GGB42257.1"/>
    <property type="molecule type" value="Genomic_DNA"/>
</dbReference>
<comment type="caution">
    <text evidence="1">The sequence shown here is derived from an EMBL/GenBank/DDBJ whole genome shotgun (WGS) entry which is preliminary data.</text>
</comment>
<dbReference type="RefSeq" id="WP_188660917.1">
    <property type="nucleotide sequence ID" value="NZ_BMIH01000006.1"/>
</dbReference>
<evidence type="ECO:0000313" key="2">
    <source>
        <dbReference type="Proteomes" id="UP000623067"/>
    </source>
</evidence>
<reference evidence="1" key="1">
    <citation type="journal article" date="2014" name="Int. J. Syst. Evol. Microbiol.">
        <title>Complete genome sequence of Corynebacterium casei LMG S-19264T (=DSM 44701T), isolated from a smear-ripened cheese.</title>
        <authorList>
            <consortium name="US DOE Joint Genome Institute (JGI-PGF)"/>
            <person name="Walter F."/>
            <person name="Albersmeier A."/>
            <person name="Kalinowski J."/>
            <person name="Ruckert C."/>
        </authorList>
    </citation>
    <scope>NUCLEOTIDE SEQUENCE</scope>
    <source>
        <strain evidence="1">CGMCC 1.15330</strain>
    </source>
</reference>
<reference evidence="1" key="2">
    <citation type="submission" date="2020-09" db="EMBL/GenBank/DDBJ databases">
        <authorList>
            <person name="Sun Q."/>
            <person name="Zhou Y."/>
        </authorList>
    </citation>
    <scope>NUCLEOTIDE SEQUENCE</scope>
    <source>
        <strain evidence="1">CGMCC 1.15330</strain>
    </source>
</reference>
<evidence type="ECO:0000313" key="1">
    <source>
        <dbReference type="EMBL" id="GGB42257.1"/>
    </source>
</evidence>